<evidence type="ECO:0000313" key="3">
    <source>
        <dbReference type="Proteomes" id="UP001271007"/>
    </source>
</evidence>
<dbReference type="Pfam" id="PF14223">
    <property type="entry name" value="Retrotran_gag_2"/>
    <property type="match status" value="1"/>
</dbReference>
<keyword evidence="3" id="KW-1185">Reference proteome</keyword>
<evidence type="ECO:0000256" key="1">
    <source>
        <dbReference type="SAM" id="MobiDB-lite"/>
    </source>
</evidence>
<protein>
    <recommendedName>
        <fullName evidence="4">Gag protein</fullName>
    </recommendedName>
</protein>
<dbReference type="Proteomes" id="UP001271007">
    <property type="component" value="Unassembled WGS sequence"/>
</dbReference>
<name>A0AAJ0GHN1_9PEZI</name>
<dbReference type="PANTHER" id="PTHR47481">
    <property type="match status" value="1"/>
</dbReference>
<reference evidence="2" key="1">
    <citation type="submission" date="2023-04" db="EMBL/GenBank/DDBJ databases">
        <title>Black Yeasts Isolated from many extreme environments.</title>
        <authorList>
            <person name="Coleine C."/>
            <person name="Stajich J.E."/>
            <person name="Selbmann L."/>
        </authorList>
    </citation>
    <scope>NUCLEOTIDE SEQUENCE</scope>
    <source>
        <strain evidence="2">CCFEE 5312</strain>
    </source>
</reference>
<evidence type="ECO:0000313" key="2">
    <source>
        <dbReference type="EMBL" id="KAK3057709.1"/>
    </source>
</evidence>
<dbReference type="EMBL" id="JAWDJX010000003">
    <property type="protein sequence ID" value="KAK3057709.1"/>
    <property type="molecule type" value="Genomic_DNA"/>
</dbReference>
<sequence length="342" mass="38983">MMKDEIEHLEITPSEGSDNAKHNEKAPRAHEEPIVTLNPDFIEDKQRSNNFTRWFRTLQIAAEGKDIWNLISPLSAVDKQEAILIKPSRPTKPDSTAARYNTRVTSKPKEVAAKQEVFRTDSNAYSLNISEFKLDQDAYKDQQERLRDARTLLLSTINPAIRFTISHHLLPSDLMDALKDMCKMNDEHAKSLVYQHLDALKYTDFDSISDLIHSLTSFQHELTALGETYGDEQIISKVLTLLPTEYGEWKRFWNFAAGSATLPRSVTTMHSQLMHEEAQLKAAGKLTKKGNSSKDKSKDKDKDKSKEGGGDELHMCKHCNKMVKHKEKNCYVNPENKDKAKP</sequence>
<dbReference type="AlphaFoldDB" id="A0AAJ0GHN1"/>
<organism evidence="2 3">
    <name type="scientific">Extremus antarcticus</name>
    <dbReference type="NCBI Taxonomy" id="702011"/>
    <lineage>
        <taxon>Eukaryota</taxon>
        <taxon>Fungi</taxon>
        <taxon>Dikarya</taxon>
        <taxon>Ascomycota</taxon>
        <taxon>Pezizomycotina</taxon>
        <taxon>Dothideomycetes</taxon>
        <taxon>Dothideomycetidae</taxon>
        <taxon>Mycosphaerellales</taxon>
        <taxon>Extremaceae</taxon>
        <taxon>Extremus</taxon>
    </lineage>
</organism>
<feature type="region of interest" description="Disordered" evidence="1">
    <location>
        <begin position="283"/>
        <end position="315"/>
    </location>
</feature>
<gene>
    <name evidence="2" type="ORF">LTR09_001893</name>
</gene>
<proteinExistence type="predicted"/>
<evidence type="ECO:0008006" key="4">
    <source>
        <dbReference type="Google" id="ProtNLM"/>
    </source>
</evidence>
<feature type="compositionally biased region" description="Basic and acidic residues" evidence="1">
    <location>
        <begin position="292"/>
        <end position="315"/>
    </location>
</feature>
<dbReference type="PANTHER" id="PTHR47481:SF14">
    <property type="entry name" value="RETROTRANSPOSON COPIA-LIKE N-TERMINAL DOMAIN-CONTAINING PROTEIN"/>
    <property type="match status" value="1"/>
</dbReference>
<feature type="region of interest" description="Disordered" evidence="1">
    <location>
        <begin position="1"/>
        <end position="30"/>
    </location>
</feature>
<accession>A0AAJ0GHN1</accession>
<feature type="compositionally biased region" description="Basic and acidic residues" evidence="1">
    <location>
        <begin position="1"/>
        <end position="10"/>
    </location>
</feature>
<comment type="caution">
    <text evidence="2">The sequence shown here is derived from an EMBL/GenBank/DDBJ whole genome shotgun (WGS) entry which is preliminary data.</text>
</comment>
<feature type="compositionally biased region" description="Basic and acidic residues" evidence="1">
    <location>
        <begin position="18"/>
        <end position="30"/>
    </location>
</feature>